<dbReference type="Proteomes" id="UP000291422">
    <property type="component" value="Unassembled WGS sequence"/>
</dbReference>
<comment type="caution">
    <text evidence="2">The sequence shown here is derived from an EMBL/GenBank/DDBJ whole genome shotgun (WGS) entry which is preliminary data.</text>
</comment>
<organism evidence="2 3">
    <name type="scientific">Alternaria alternata</name>
    <name type="common">Alternaria rot fungus</name>
    <name type="synonym">Torula alternata</name>
    <dbReference type="NCBI Taxonomy" id="5599"/>
    <lineage>
        <taxon>Eukaryota</taxon>
        <taxon>Fungi</taxon>
        <taxon>Dikarya</taxon>
        <taxon>Ascomycota</taxon>
        <taxon>Pezizomycotina</taxon>
        <taxon>Dothideomycetes</taxon>
        <taxon>Pleosporomycetidae</taxon>
        <taxon>Pleosporales</taxon>
        <taxon>Pleosporineae</taxon>
        <taxon>Pleosporaceae</taxon>
        <taxon>Alternaria</taxon>
        <taxon>Alternaria sect. Alternaria</taxon>
        <taxon>Alternaria alternata complex</taxon>
    </lineage>
</organism>
<protein>
    <recommendedName>
        <fullName evidence="4">F-box domain-containing protein</fullName>
    </recommendedName>
</protein>
<dbReference type="AlphaFoldDB" id="A0A4Q4N6E4"/>
<evidence type="ECO:0000256" key="1">
    <source>
        <dbReference type="SAM" id="MobiDB-lite"/>
    </source>
</evidence>
<evidence type="ECO:0000313" key="2">
    <source>
        <dbReference type="EMBL" id="RYN70340.1"/>
    </source>
</evidence>
<reference evidence="3" key="1">
    <citation type="journal article" date="2019" name="bioRxiv">
        <title>Genomics, evolutionary history and diagnostics of the Alternaria alternata species group including apple and Asian pear pathotypes.</title>
        <authorList>
            <person name="Armitage A.D."/>
            <person name="Cockerton H.M."/>
            <person name="Sreenivasaprasad S."/>
            <person name="Woodhall J.W."/>
            <person name="Lane C.R."/>
            <person name="Harrison R.J."/>
            <person name="Clarkson J.P."/>
        </authorList>
    </citation>
    <scope>NUCLEOTIDE SEQUENCE [LARGE SCALE GENOMIC DNA]</scope>
    <source>
        <strain evidence="3">FERA 1177</strain>
    </source>
</reference>
<evidence type="ECO:0008006" key="4">
    <source>
        <dbReference type="Google" id="ProtNLM"/>
    </source>
</evidence>
<dbReference type="VEuPathDB" id="FungiDB:CC77DRAFT_577059"/>
<dbReference type="SUPFAM" id="SSF52047">
    <property type="entry name" value="RNI-like"/>
    <property type="match status" value="1"/>
</dbReference>
<proteinExistence type="predicted"/>
<dbReference type="EMBL" id="PDXD01000041">
    <property type="protein sequence ID" value="RYN70340.1"/>
    <property type="molecule type" value="Genomic_DNA"/>
</dbReference>
<evidence type="ECO:0000313" key="3">
    <source>
        <dbReference type="Proteomes" id="UP000291422"/>
    </source>
</evidence>
<dbReference type="Gene3D" id="3.80.10.10">
    <property type="entry name" value="Ribonuclease Inhibitor"/>
    <property type="match status" value="1"/>
</dbReference>
<name>A0A4Q4N6E4_ALTAL</name>
<accession>A0A4Q4N6E4</accession>
<sequence length="594" mass="66982">MADPMAPACLSSLPVEIQTSIFAFVREKTTQAAICLTNRQCRDVMAPIFFENFKLQKRKITMQTIGTLLNPKNGITPHVRNLFIVNECWEKEECWKNGVIVDPMLQLVVGAFPQDRLRALVGDDEIVLDTTLLVSLLQHQSRLKRLAVYHRMRPDGPVIDLEDKNLMSWAASRCEDVDSLTVFLRTDYVDTYTPAGFLVRSAPNIKDLRIKDHGNQKHTALPLLRPLGTWGKVGYNAFGGLAAEDEDGRAKLELFQMSLEHVALDSRSLGSIRKHVKLSKLESLELLRCPEAHLLLTANAHIRTDQDQQAIEGLLKSFSGLRVLALSLYDRMVDISCIVHHGSSLRQLGIHCYSTCLSVDDLEELLQSSPHLEGLGVDFCKVRLGEAEHAISNFKLAQMRGEAHAASELETYLTVISAHDTLKCTRIYTPPVIELYDEWRHAPDAGHQLADEYVEVMRTIMQHFATEILSYMSALGSKVKFWGMMPNAVDQNENESSVDANGHQWPRYYYARRRVSIDEMLEGEENTKVVAAPTTLDDGLMEDTVFTQVFDTTWSSACGQERWFLGHTRSKEPPPPKYDGEEQTSAARGRTQRT</sequence>
<gene>
    <name evidence="2" type="ORF">AA0117_g10570</name>
</gene>
<feature type="region of interest" description="Disordered" evidence="1">
    <location>
        <begin position="565"/>
        <end position="594"/>
    </location>
</feature>
<dbReference type="InterPro" id="IPR032675">
    <property type="entry name" value="LRR_dom_sf"/>
</dbReference>
<dbReference type="VEuPathDB" id="FungiDB:CC77DRAFT_577060"/>
<feature type="compositionally biased region" description="Basic and acidic residues" evidence="1">
    <location>
        <begin position="569"/>
        <end position="580"/>
    </location>
</feature>